<dbReference type="Proteomes" id="UP000223071">
    <property type="component" value="Unassembled WGS sequence"/>
</dbReference>
<sequence>MAEMRMRDALREALREEMLRDERIFLLGEDIGLYGGSYAVTKGLLEEFGEERVRDTPIAESAIVGIGIGAAMGGMHPMVEIMTINFSFLALDQIVNNAAKLLYMSNGQINVPLVIRMASGGGSQLAATHSHSLEGLYAHFPGLKVVCPSTPADAKGLLKRAFRDENTVIFIEHTANYGLRGEVPDDPDFLVEFGVANVVREGTDVTIVGYSGSVHQAIRAAQLLEEQEEISAEVIDLRTLRPLDIDTVVASVKKTNRAVVVEDAWKFGGFGGELAAQIMERAFDWLDAPVARVACKDVPLPYNRNLEFYALPSEEDVVEAVLGMFKE</sequence>
<dbReference type="PANTHER" id="PTHR43257:SF2">
    <property type="entry name" value="PYRUVATE DEHYDROGENASE E1 COMPONENT SUBUNIT BETA"/>
    <property type="match status" value="1"/>
</dbReference>
<evidence type="ECO:0000256" key="1">
    <source>
        <dbReference type="ARBA" id="ARBA00001964"/>
    </source>
</evidence>
<dbReference type="CDD" id="cd07036">
    <property type="entry name" value="TPP_PYR_E1-PDHc-beta_like"/>
    <property type="match status" value="1"/>
</dbReference>
<comment type="cofactor">
    <cofactor evidence="1">
        <name>thiamine diphosphate</name>
        <dbReference type="ChEBI" id="CHEBI:58937"/>
    </cofactor>
</comment>
<dbReference type="InterPro" id="IPR033248">
    <property type="entry name" value="Transketolase_C"/>
</dbReference>
<dbReference type="InterPro" id="IPR009014">
    <property type="entry name" value="Transketo_C/PFOR_II"/>
</dbReference>
<keyword evidence="3" id="KW-0786">Thiamine pyrophosphate</keyword>
<reference evidence="5 6" key="1">
    <citation type="submission" date="2017-09" db="EMBL/GenBank/DDBJ databases">
        <title>Sequencing the genomes of two abundant thermophiles in Great Basin hot springs: Thermocrinis jamiesonii and novel Chloroflexi Thermoflexus hugenholtzii.</title>
        <authorList>
            <person name="Hedlund B."/>
        </authorList>
    </citation>
    <scope>NUCLEOTIDE SEQUENCE [LARGE SCALE GENOMIC DNA]</scope>
    <source>
        <strain evidence="5 6">G233</strain>
    </source>
</reference>
<gene>
    <name evidence="5" type="ORF">A9A59_2256</name>
</gene>
<evidence type="ECO:0000313" key="6">
    <source>
        <dbReference type="Proteomes" id="UP000223071"/>
    </source>
</evidence>
<dbReference type="SMART" id="SM00861">
    <property type="entry name" value="Transket_pyr"/>
    <property type="match status" value="1"/>
</dbReference>
<feature type="domain" description="Transketolase-like pyrimidine-binding" evidence="4">
    <location>
        <begin position="4"/>
        <end position="179"/>
    </location>
</feature>
<dbReference type="InterPro" id="IPR029061">
    <property type="entry name" value="THDP-binding"/>
</dbReference>
<dbReference type="InterPro" id="IPR005475">
    <property type="entry name" value="Transketolase-like_Pyr-bd"/>
</dbReference>
<protein>
    <submittedName>
        <fullName evidence="5">Pyruvate dehydrogenase E1 component beta subunit</fullName>
    </submittedName>
</protein>
<dbReference type="EMBL" id="PDJQ01000001">
    <property type="protein sequence ID" value="PFG74999.1"/>
    <property type="molecule type" value="Genomic_DNA"/>
</dbReference>
<dbReference type="AlphaFoldDB" id="A0A2A9HJG7"/>
<organism evidence="5 6">
    <name type="scientific">Tepidiforma thermophila (strain KCTC 52669 / CGMCC 1.13589 / G233)</name>
    <dbReference type="NCBI Taxonomy" id="2761530"/>
    <lineage>
        <taxon>Bacteria</taxon>
        <taxon>Bacillati</taxon>
        <taxon>Chloroflexota</taxon>
        <taxon>Tepidiformia</taxon>
        <taxon>Tepidiformales</taxon>
        <taxon>Tepidiformaceae</taxon>
        <taxon>Tepidiforma</taxon>
    </lineage>
</organism>
<dbReference type="FunFam" id="3.40.50.920:FF:000001">
    <property type="entry name" value="Pyruvate dehydrogenase E1 beta subunit"/>
    <property type="match status" value="1"/>
</dbReference>
<accession>A0A2A9HJG7</accession>
<dbReference type="Gene3D" id="3.40.50.920">
    <property type="match status" value="1"/>
</dbReference>
<keyword evidence="5" id="KW-0670">Pyruvate</keyword>
<dbReference type="GO" id="GO:0016491">
    <property type="term" value="F:oxidoreductase activity"/>
    <property type="evidence" value="ECO:0007669"/>
    <property type="project" value="UniProtKB-KW"/>
</dbReference>
<keyword evidence="2" id="KW-0560">Oxidoreductase</keyword>
<dbReference type="FunFam" id="3.40.50.970:FF:000001">
    <property type="entry name" value="Pyruvate dehydrogenase E1 beta subunit"/>
    <property type="match status" value="1"/>
</dbReference>
<name>A0A2A9HJG7_TEPT2</name>
<dbReference type="RefSeq" id="WP_098504344.1">
    <property type="nucleotide sequence ID" value="NZ_PDJQ01000001.1"/>
</dbReference>
<dbReference type="NCBIfam" id="NF006667">
    <property type="entry name" value="PRK09212.1"/>
    <property type="match status" value="1"/>
</dbReference>
<dbReference type="Gene3D" id="3.40.50.970">
    <property type="match status" value="1"/>
</dbReference>
<proteinExistence type="predicted"/>
<dbReference type="Pfam" id="PF02779">
    <property type="entry name" value="Transket_pyr"/>
    <property type="match status" value="1"/>
</dbReference>
<dbReference type="SUPFAM" id="SSF52518">
    <property type="entry name" value="Thiamin diphosphate-binding fold (THDP-binding)"/>
    <property type="match status" value="1"/>
</dbReference>
<evidence type="ECO:0000313" key="5">
    <source>
        <dbReference type="EMBL" id="PFG74999.1"/>
    </source>
</evidence>
<keyword evidence="6" id="KW-1185">Reference proteome</keyword>
<evidence type="ECO:0000256" key="2">
    <source>
        <dbReference type="ARBA" id="ARBA00023002"/>
    </source>
</evidence>
<comment type="caution">
    <text evidence="5">The sequence shown here is derived from an EMBL/GenBank/DDBJ whole genome shotgun (WGS) entry which is preliminary data.</text>
</comment>
<evidence type="ECO:0000256" key="3">
    <source>
        <dbReference type="ARBA" id="ARBA00023052"/>
    </source>
</evidence>
<dbReference type="PANTHER" id="PTHR43257">
    <property type="entry name" value="PYRUVATE DEHYDROGENASE E1 COMPONENT BETA SUBUNIT"/>
    <property type="match status" value="1"/>
</dbReference>
<evidence type="ECO:0000259" key="4">
    <source>
        <dbReference type="SMART" id="SM00861"/>
    </source>
</evidence>
<dbReference type="Pfam" id="PF02780">
    <property type="entry name" value="Transketolase_C"/>
    <property type="match status" value="1"/>
</dbReference>
<dbReference type="SUPFAM" id="SSF52922">
    <property type="entry name" value="TK C-terminal domain-like"/>
    <property type="match status" value="1"/>
</dbReference>